<evidence type="ECO:0000313" key="1">
    <source>
        <dbReference type="EMBL" id="GLT14322.1"/>
    </source>
</evidence>
<reference evidence="2" key="1">
    <citation type="journal article" date="2019" name="Int. J. Syst. Evol. Microbiol.">
        <title>The Global Catalogue of Microorganisms (GCM) 10K type strain sequencing project: providing services to taxonomists for standard genome sequencing and annotation.</title>
        <authorList>
            <consortium name="The Broad Institute Genomics Platform"/>
            <consortium name="The Broad Institute Genome Sequencing Center for Infectious Disease"/>
            <person name="Wu L."/>
            <person name="Ma J."/>
        </authorList>
    </citation>
    <scope>NUCLEOTIDE SEQUENCE [LARGE SCALE GENOMIC DNA]</scope>
    <source>
        <strain evidence="2">NBRC 111146</strain>
    </source>
</reference>
<protein>
    <submittedName>
        <fullName evidence="1">Uncharacterized protein</fullName>
    </submittedName>
</protein>
<accession>A0ABQ6EP46</accession>
<comment type="caution">
    <text evidence="1">The sequence shown here is derived from an EMBL/GenBank/DDBJ whole genome shotgun (WGS) entry which is preliminary data.</text>
</comment>
<evidence type="ECO:0000313" key="2">
    <source>
        <dbReference type="Proteomes" id="UP001157156"/>
    </source>
</evidence>
<keyword evidence="2" id="KW-1185">Reference proteome</keyword>
<gene>
    <name evidence="1" type="ORF">GCM10007931_12970</name>
</gene>
<organism evidence="1 2">
    <name type="scientific">Vibrio algivorus</name>
    <dbReference type="NCBI Taxonomy" id="1667024"/>
    <lineage>
        <taxon>Bacteria</taxon>
        <taxon>Pseudomonadati</taxon>
        <taxon>Pseudomonadota</taxon>
        <taxon>Gammaproteobacteria</taxon>
        <taxon>Vibrionales</taxon>
        <taxon>Vibrionaceae</taxon>
        <taxon>Vibrio</taxon>
    </lineage>
</organism>
<sequence>MVDIGYNAAIVFNSEDKCMKKLLLILFTISSSFPIFAAEVIHKDWVINTDGDDYYYAATINNSGHVFGKYCYFENKQCLFLITVDITCTKGNKYPVLVNAESGALNLNLVCGDRMGNQNVLVFDNFDQVERTAKQSKQFGIAIPMESGHFKVSRFSLSGSSYSLDTMTNEAEKRVSLSNVDSELL</sequence>
<name>A0ABQ6EP46_9VIBR</name>
<dbReference type="Proteomes" id="UP001157156">
    <property type="component" value="Unassembled WGS sequence"/>
</dbReference>
<proteinExistence type="predicted"/>
<dbReference type="EMBL" id="BSPV01000004">
    <property type="protein sequence ID" value="GLT14322.1"/>
    <property type="molecule type" value="Genomic_DNA"/>
</dbReference>